<dbReference type="OrthoDB" id="363220at2759"/>
<evidence type="ECO:0000313" key="3">
    <source>
        <dbReference type="Proteomes" id="UP000224006"/>
    </source>
</evidence>
<evidence type="ECO:0000313" key="2">
    <source>
        <dbReference type="EMBL" id="PFH32321.1"/>
    </source>
</evidence>
<proteinExistence type="predicted"/>
<dbReference type="EMBL" id="NWUJ01000011">
    <property type="protein sequence ID" value="PFH32321.1"/>
    <property type="molecule type" value="Genomic_DNA"/>
</dbReference>
<evidence type="ECO:0000256" key="1">
    <source>
        <dbReference type="SAM" id="MobiDB-lite"/>
    </source>
</evidence>
<keyword evidence="3" id="KW-1185">Reference proteome</keyword>
<dbReference type="VEuPathDB" id="ToxoDB:BESB_016390"/>
<protein>
    <submittedName>
        <fullName evidence="2">Uncharacterized protein</fullName>
    </submittedName>
</protein>
<gene>
    <name evidence="2" type="ORF">BESB_016390</name>
</gene>
<comment type="caution">
    <text evidence="2">The sequence shown here is derived from an EMBL/GenBank/DDBJ whole genome shotgun (WGS) entry which is preliminary data.</text>
</comment>
<sequence length="300" mass="30685">MASSTTALPPTSPSARGQVAATSVTSFSVSLPVCCSVRLSATRLLDIGCFILRGSGLLVADPLAVGGILEGAAAGAGGPLAEKKASLTENGADALGVRMPQGALLLDHTAPGLWGVLAAIERMQPMGGSTGAGSTPRADTGPFGGSGHPSYSTGGGDMLSLMMDEGSSVNALFLLNSAHMQMQQAELSMLQGLPWESFAGRVTVSSGQLGVFTTQSMRDATEACERSTPQAVQATASYWYNRACELTCSEHQVGILDVSGGPVGCVTATGISEEGQYAVYVLRSAESDEIWAVKVDFLSS</sequence>
<dbReference type="RefSeq" id="XP_029216330.1">
    <property type="nucleotide sequence ID" value="XM_029360354.1"/>
</dbReference>
<accession>A0A2A9M7P7</accession>
<name>A0A2A9M7P7_BESBE</name>
<dbReference type="KEGG" id="bbes:BESB_016390"/>
<dbReference type="AlphaFoldDB" id="A0A2A9M7P7"/>
<dbReference type="GeneID" id="40306700"/>
<reference evidence="2 3" key="1">
    <citation type="submission" date="2017-09" db="EMBL/GenBank/DDBJ databases">
        <title>Genome sequencing of Besnoitia besnoiti strain Bb-Ger1.</title>
        <authorList>
            <person name="Schares G."/>
            <person name="Venepally P."/>
            <person name="Lorenzi H.A."/>
        </authorList>
    </citation>
    <scope>NUCLEOTIDE SEQUENCE [LARGE SCALE GENOMIC DNA]</scope>
    <source>
        <strain evidence="2 3">Bb-Ger1</strain>
    </source>
</reference>
<dbReference type="Proteomes" id="UP000224006">
    <property type="component" value="Chromosome X"/>
</dbReference>
<organism evidence="2 3">
    <name type="scientific">Besnoitia besnoiti</name>
    <name type="common">Apicomplexan protozoan</name>
    <dbReference type="NCBI Taxonomy" id="94643"/>
    <lineage>
        <taxon>Eukaryota</taxon>
        <taxon>Sar</taxon>
        <taxon>Alveolata</taxon>
        <taxon>Apicomplexa</taxon>
        <taxon>Conoidasida</taxon>
        <taxon>Coccidia</taxon>
        <taxon>Eucoccidiorida</taxon>
        <taxon>Eimeriorina</taxon>
        <taxon>Sarcocystidae</taxon>
        <taxon>Besnoitia</taxon>
    </lineage>
</organism>
<feature type="region of interest" description="Disordered" evidence="1">
    <location>
        <begin position="127"/>
        <end position="150"/>
    </location>
</feature>